<dbReference type="InterPro" id="IPR014729">
    <property type="entry name" value="Rossmann-like_a/b/a_fold"/>
</dbReference>
<dbReference type="GO" id="GO:0009055">
    <property type="term" value="F:electron transfer activity"/>
    <property type="evidence" value="ECO:0007669"/>
    <property type="project" value="InterPro"/>
</dbReference>
<evidence type="ECO:0000256" key="3">
    <source>
        <dbReference type="ARBA" id="ARBA00011355"/>
    </source>
</evidence>
<evidence type="ECO:0000259" key="8">
    <source>
        <dbReference type="SMART" id="SM00893"/>
    </source>
</evidence>
<comment type="cofactor">
    <cofactor evidence="1">
        <name>FAD</name>
        <dbReference type="ChEBI" id="CHEBI:57692"/>
    </cofactor>
</comment>
<dbReference type="PANTHER" id="PTHR21294:SF8">
    <property type="entry name" value="ELECTRON TRANSFER FLAVOPROTEIN SUBUNIT BETA"/>
    <property type="match status" value="1"/>
</dbReference>
<dbReference type="CDD" id="cd01714">
    <property type="entry name" value="ETF_beta"/>
    <property type="match status" value="1"/>
</dbReference>
<dbReference type="PIRSF" id="PIRSF000090">
    <property type="entry name" value="Beta-ETF"/>
    <property type="match status" value="1"/>
</dbReference>
<accession>A0A243S5L7</accession>
<evidence type="ECO:0000256" key="1">
    <source>
        <dbReference type="ARBA" id="ARBA00001974"/>
    </source>
</evidence>
<dbReference type="Gene3D" id="3.40.50.620">
    <property type="entry name" value="HUPs"/>
    <property type="match status" value="1"/>
</dbReference>
<comment type="caution">
    <text evidence="9">The sequence shown here is derived from an EMBL/GenBank/DDBJ whole genome shotgun (WGS) entry which is preliminary data.</text>
</comment>
<evidence type="ECO:0000256" key="7">
    <source>
        <dbReference type="ARBA" id="ARBA00025649"/>
    </source>
</evidence>
<evidence type="ECO:0000313" key="9">
    <source>
        <dbReference type="EMBL" id="OUD02860.1"/>
    </source>
</evidence>
<comment type="similarity">
    <text evidence="2">Belongs to the ETF beta-subunit/FixA family.</text>
</comment>
<dbReference type="AlphaFoldDB" id="A0A243S5L7"/>
<dbReference type="SUPFAM" id="SSF52402">
    <property type="entry name" value="Adenine nucleotide alpha hydrolases-like"/>
    <property type="match status" value="1"/>
</dbReference>
<dbReference type="GO" id="GO:0005829">
    <property type="term" value="C:cytosol"/>
    <property type="evidence" value="ECO:0007669"/>
    <property type="project" value="TreeGrafter"/>
</dbReference>
<sequence length="264" mass="27840">MNIVVLVKQVPDTAAERTLSEADHTLDRENADLVLDEINERAAEEALTLKEAVGAEVTVVSMGPDSALDAIRKVLAMGADRGIHICDDRLHGADVVTTAKVLAAAVRTVADVDLVLAGNATTDGQASAVPAVVADLLGLPQLTHARELTVDAGRVRVERETENGEATLDAPLPALVSVTEKINEPRYPSFKGIMAAKKKPVETVDLDDLFPDADADADEAGFRVTRTGVVEAVPRPARATGTRVTDDGSAGRQLVAYLIAQKLV</sequence>
<name>A0A243S5L7_9ACTN</name>
<dbReference type="EMBL" id="NGFN01000060">
    <property type="protein sequence ID" value="OUD02860.1"/>
    <property type="molecule type" value="Genomic_DNA"/>
</dbReference>
<comment type="function">
    <text evidence="7">The electron transfer flavoprotein serves as a specific electron acceptor for other dehydrogenases. It transfers the electrons to the main respiratory chain via ETF-ubiquinone oxidoreductase (ETF dehydrogenase).</text>
</comment>
<dbReference type="InterPro" id="IPR014730">
    <property type="entry name" value="ETF_a/b_N"/>
</dbReference>
<evidence type="ECO:0000256" key="5">
    <source>
        <dbReference type="ARBA" id="ARBA00022448"/>
    </source>
</evidence>
<comment type="subunit">
    <text evidence="3">Heterodimer of an alpha and a beta subunit.</text>
</comment>
<protein>
    <recommendedName>
        <fullName evidence="4">Electron transfer flavoprotein subunit beta</fullName>
    </recommendedName>
</protein>
<dbReference type="SMART" id="SM00893">
    <property type="entry name" value="ETF"/>
    <property type="match status" value="1"/>
</dbReference>
<dbReference type="InterPro" id="IPR033948">
    <property type="entry name" value="ETF_beta_N"/>
</dbReference>
<keyword evidence="5" id="KW-0813">Transport</keyword>
<reference evidence="9 10" key="1">
    <citation type="submission" date="2017-05" db="EMBL/GenBank/DDBJ databases">
        <title>Biotechnological potential of actinobacteria isolated from South African environments.</title>
        <authorList>
            <person name="Le Roes-Hill M."/>
            <person name="Prins A."/>
            <person name="Durrell K.A."/>
        </authorList>
    </citation>
    <scope>NUCLEOTIDE SEQUENCE [LARGE SCALE GENOMIC DNA]</scope>
    <source>
        <strain evidence="9 10">HMC13</strain>
    </source>
</reference>
<keyword evidence="6" id="KW-0249">Electron transport</keyword>
<feature type="domain" description="Electron transfer flavoprotein alpha/beta-subunit N-terminal" evidence="8">
    <location>
        <begin position="23"/>
        <end position="213"/>
    </location>
</feature>
<dbReference type="Proteomes" id="UP000195105">
    <property type="component" value="Unassembled WGS sequence"/>
</dbReference>
<evidence type="ECO:0000313" key="10">
    <source>
        <dbReference type="Proteomes" id="UP000195105"/>
    </source>
</evidence>
<dbReference type="Pfam" id="PF01012">
    <property type="entry name" value="ETF"/>
    <property type="match status" value="1"/>
</dbReference>
<dbReference type="InterPro" id="IPR012255">
    <property type="entry name" value="ETF_b"/>
</dbReference>
<evidence type="ECO:0000256" key="6">
    <source>
        <dbReference type="ARBA" id="ARBA00022982"/>
    </source>
</evidence>
<proteinExistence type="inferred from homology"/>
<evidence type="ECO:0000256" key="2">
    <source>
        <dbReference type="ARBA" id="ARBA00007557"/>
    </source>
</evidence>
<dbReference type="PANTHER" id="PTHR21294">
    <property type="entry name" value="ELECTRON TRANSFER FLAVOPROTEIN BETA-SUBUNIT"/>
    <property type="match status" value="1"/>
</dbReference>
<dbReference type="RefSeq" id="WP_086600993.1">
    <property type="nucleotide sequence ID" value="NZ_NGFN01000060.1"/>
</dbReference>
<organism evidence="9 10">
    <name type="scientific">Streptomyces swartbergensis</name>
    <dbReference type="NCBI Taxonomy" id="487165"/>
    <lineage>
        <taxon>Bacteria</taxon>
        <taxon>Bacillati</taxon>
        <taxon>Actinomycetota</taxon>
        <taxon>Actinomycetes</taxon>
        <taxon>Kitasatosporales</taxon>
        <taxon>Streptomycetaceae</taxon>
        <taxon>Streptomyces</taxon>
    </lineage>
</organism>
<evidence type="ECO:0000256" key="4">
    <source>
        <dbReference type="ARBA" id="ARBA00016797"/>
    </source>
</evidence>
<gene>
    <name evidence="9" type="ORF">CA983_12650</name>
</gene>
<keyword evidence="10" id="KW-1185">Reference proteome</keyword>